<proteinExistence type="predicted"/>
<evidence type="ECO:0008006" key="3">
    <source>
        <dbReference type="Google" id="ProtNLM"/>
    </source>
</evidence>
<evidence type="ECO:0000313" key="1">
    <source>
        <dbReference type="EMBL" id="MCB4823122.1"/>
    </source>
</evidence>
<gene>
    <name evidence="1" type="ORF">LHA35_15415</name>
</gene>
<dbReference type="AlphaFoldDB" id="A0A9X1IEQ0"/>
<evidence type="ECO:0000313" key="2">
    <source>
        <dbReference type="Proteomes" id="UP001139311"/>
    </source>
</evidence>
<reference evidence="1" key="1">
    <citation type="submission" date="2021-10" db="EMBL/GenBank/DDBJ databases">
        <title>Roseicella aerolatum sp. nov., isolated from aerosols of e-waste dismantling site.</title>
        <authorList>
            <person name="Qin T."/>
        </authorList>
    </citation>
    <scope>NUCLEOTIDE SEQUENCE</scope>
    <source>
        <strain evidence="1">GB24</strain>
    </source>
</reference>
<dbReference type="EMBL" id="JAJAQI010000022">
    <property type="protein sequence ID" value="MCB4823122.1"/>
    <property type="molecule type" value="Genomic_DNA"/>
</dbReference>
<accession>A0A9X1IEQ0</accession>
<dbReference type="Proteomes" id="UP001139311">
    <property type="component" value="Unassembled WGS sequence"/>
</dbReference>
<protein>
    <recommendedName>
        <fullName evidence="3">HNH endonuclease</fullName>
    </recommendedName>
</protein>
<dbReference type="Gene3D" id="1.10.30.50">
    <property type="match status" value="1"/>
</dbReference>
<keyword evidence="2" id="KW-1185">Reference proteome</keyword>
<dbReference type="RefSeq" id="WP_226609434.1">
    <property type="nucleotide sequence ID" value="NZ_JAJAQI010000022.1"/>
</dbReference>
<comment type="caution">
    <text evidence="1">The sequence shown here is derived from an EMBL/GenBank/DDBJ whole genome shotgun (WGS) entry which is preliminary data.</text>
</comment>
<sequence length="281" mass="30689">MLKLDRPQYSAEDTFAACISRVRLPALKAKLAAATRAIRDASDAYVAAAEAQALDQIVRDPLVNGTVTTAEMEAVYTGRMATQNGPGRAIYDNIFAAAKGRCPLCAHRTVTTLDHHLPKAHYPALAVVPVNLVPACSDCNKAKLASVPHAPEDVSIHPYFDDVTEERWLYADVVEVVPASVRFRVEPSSAWDPLLAERVRRHFRRLKLSSLYGSEAAEELLNIRHLLIGLQASGGADHVRAYLEEYAASCLTGRLNGWRAAAYEAWAESDWFCEGGFAAVG</sequence>
<organism evidence="1 2">
    <name type="scientific">Roseicella aerolata</name>
    <dbReference type="NCBI Taxonomy" id="2883479"/>
    <lineage>
        <taxon>Bacteria</taxon>
        <taxon>Pseudomonadati</taxon>
        <taxon>Pseudomonadota</taxon>
        <taxon>Alphaproteobacteria</taxon>
        <taxon>Acetobacterales</taxon>
        <taxon>Roseomonadaceae</taxon>
        <taxon>Roseicella</taxon>
    </lineage>
</organism>
<name>A0A9X1IEQ0_9PROT</name>